<organism evidence="1 2">
    <name type="scientific">Phycomyces blakesleeanus (strain ATCC 8743b / DSM 1359 / FGSC 10004 / NBRC 33097 / NRRL 1555)</name>
    <dbReference type="NCBI Taxonomy" id="763407"/>
    <lineage>
        <taxon>Eukaryota</taxon>
        <taxon>Fungi</taxon>
        <taxon>Fungi incertae sedis</taxon>
        <taxon>Mucoromycota</taxon>
        <taxon>Mucoromycotina</taxon>
        <taxon>Mucoromycetes</taxon>
        <taxon>Mucorales</taxon>
        <taxon>Phycomycetaceae</taxon>
        <taxon>Phycomyces</taxon>
    </lineage>
</organism>
<dbReference type="EMBL" id="KV440982">
    <property type="protein sequence ID" value="OAD72683.1"/>
    <property type="molecule type" value="Genomic_DNA"/>
</dbReference>
<dbReference type="GeneID" id="28996881"/>
<reference evidence="2" key="1">
    <citation type="submission" date="2015-06" db="EMBL/GenBank/DDBJ databases">
        <title>Expansion of signal transduction pathways in fungi by whole-genome duplication.</title>
        <authorList>
            <consortium name="DOE Joint Genome Institute"/>
            <person name="Corrochano L.M."/>
            <person name="Kuo A."/>
            <person name="Marcet-Houben M."/>
            <person name="Polaino S."/>
            <person name="Salamov A."/>
            <person name="Villalobos J.M."/>
            <person name="Alvarez M.I."/>
            <person name="Avalos J."/>
            <person name="Benito E.P."/>
            <person name="Benoit I."/>
            <person name="Burger G."/>
            <person name="Camino L.P."/>
            <person name="Canovas D."/>
            <person name="Cerda-Olmedo E."/>
            <person name="Cheng J.-F."/>
            <person name="Dominguez A."/>
            <person name="Elias M."/>
            <person name="Eslava A.P."/>
            <person name="Glaser F."/>
            <person name="Grimwood J."/>
            <person name="Gutierrez G."/>
            <person name="Heitman J."/>
            <person name="Henrissat B."/>
            <person name="Iturriaga E.A."/>
            <person name="Lang B.F."/>
            <person name="Lavin J.L."/>
            <person name="Lee S."/>
            <person name="Li W."/>
            <person name="Lindquist E."/>
            <person name="Lopez-Garcia S."/>
            <person name="Luque E.M."/>
            <person name="Marcos A.T."/>
            <person name="Martin J."/>
            <person name="McCluskey K."/>
            <person name="Medina H.R."/>
            <person name="Miralles-Duran A."/>
            <person name="Miyazaki A."/>
            <person name="Munoz-Torres E."/>
            <person name="Oguiza J.A."/>
            <person name="Ohm R."/>
            <person name="Olmedo M."/>
            <person name="Orejas M."/>
            <person name="Ortiz-Castellanos L."/>
            <person name="Pisabarro A.G."/>
            <person name="Rodriguez-Romero J."/>
            <person name="Ruiz-Herrera J."/>
            <person name="Ruiz-Vazquez R."/>
            <person name="Sanz C."/>
            <person name="Schackwitz W."/>
            <person name="Schmutz J."/>
            <person name="Shahriari M."/>
            <person name="Shelest E."/>
            <person name="Silva-Franco F."/>
            <person name="Soanes D."/>
            <person name="Syed K."/>
            <person name="Tagua V.G."/>
            <person name="Talbot N.J."/>
            <person name="Thon M."/>
            <person name="De vries R.P."/>
            <person name="Wiebenga A."/>
            <person name="Yadav J.S."/>
            <person name="Braun E.L."/>
            <person name="Baker S."/>
            <person name="Garre V."/>
            <person name="Horwitz B."/>
            <person name="Torres-Martinez S."/>
            <person name="Idnurm A."/>
            <person name="Herrera-Estrella A."/>
            <person name="Gabaldon T."/>
            <person name="Grigoriev I.V."/>
        </authorList>
    </citation>
    <scope>NUCLEOTIDE SEQUENCE [LARGE SCALE GENOMIC DNA]</scope>
    <source>
        <strain evidence="2">NRRL 1555(-)</strain>
    </source>
</reference>
<dbReference type="AlphaFoldDB" id="A0A162U6B8"/>
<accession>A0A162U6B8</accession>
<evidence type="ECO:0000313" key="2">
    <source>
        <dbReference type="Proteomes" id="UP000077315"/>
    </source>
</evidence>
<proteinExistence type="predicted"/>
<dbReference type="InParanoid" id="A0A162U6B8"/>
<dbReference type="VEuPathDB" id="FungiDB:PHYBLDRAFT_168948"/>
<sequence>MSHLPGVLFFWKDPERPINMILLQSDQSKSFGKEEHLCYWRLKKLPGLPGFLRKPDNFFLTVRVDIGNQNRNLQATRVLILQLSYKCQKRNTGSRLDIIVIQIGLQEFGHNMSNIT</sequence>
<dbReference type="Proteomes" id="UP000077315">
    <property type="component" value="Unassembled WGS sequence"/>
</dbReference>
<name>A0A162U6B8_PHYB8</name>
<dbReference type="RefSeq" id="XP_018290723.1">
    <property type="nucleotide sequence ID" value="XM_018435975.1"/>
</dbReference>
<gene>
    <name evidence="1" type="ORF">PHYBLDRAFT_168948</name>
</gene>
<evidence type="ECO:0000313" key="1">
    <source>
        <dbReference type="EMBL" id="OAD72683.1"/>
    </source>
</evidence>
<protein>
    <submittedName>
        <fullName evidence="1">Uncharacterized protein</fullName>
    </submittedName>
</protein>
<keyword evidence="2" id="KW-1185">Reference proteome</keyword>